<comment type="subcellular location">
    <subcellularLocation>
        <location evidence="1">Endomembrane system</location>
        <topology evidence="1">Multi-pass membrane protein</topology>
    </subcellularLocation>
</comment>
<dbReference type="InterPro" id="IPR003807">
    <property type="entry name" value="DUF202"/>
</dbReference>
<evidence type="ECO:0000256" key="4">
    <source>
        <dbReference type="ARBA" id="ARBA00023136"/>
    </source>
</evidence>
<evidence type="ECO:0000256" key="5">
    <source>
        <dbReference type="SAM" id="Phobius"/>
    </source>
</evidence>
<keyword evidence="8" id="KW-1185">Reference proteome</keyword>
<evidence type="ECO:0000256" key="3">
    <source>
        <dbReference type="ARBA" id="ARBA00022989"/>
    </source>
</evidence>
<gene>
    <name evidence="7" type="ORF">SAMN05444351_1970</name>
</gene>
<dbReference type="AlphaFoldDB" id="A0A1M5IAY6"/>
<dbReference type="STRING" id="1070870.SAMN05444351_1970"/>
<reference evidence="7 8" key="1">
    <citation type="submission" date="2016-11" db="EMBL/GenBank/DDBJ databases">
        <authorList>
            <person name="Jaros S."/>
            <person name="Januszkiewicz K."/>
            <person name="Wedrychowicz H."/>
        </authorList>
    </citation>
    <scope>NUCLEOTIDE SEQUENCE [LARGE SCALE GENOMIC DNA]</scope>
    <source>
        <strain evidence="7 8">DSM 45408</strain>
    </source>
</reference>
<keyword evidence="4 5" id="KW-0472">Membrane</keyword>
<dbReference type="EMBL" id="FQVX01000002">
    <property type="protein sequence ID" value="SHG24943.1"/>
    <property type="molecule type" value="Genomic_DNA"/>
</dbReference>
<keyword evidence="2 5" id="KW-0812">Transmembrane</keyword>
<feature type="domain" description="DUF202" evidence="6">
    <location>
        <begin position="12"/>
        <end position="73"/>
    </location>
</feature>
<feature type="transmembrane region" description="Helical" evidence="5">
    <location>
        <begin position="85"/>
        <end position="112"/>
    </location>
</feature>
<feature type="transmembrane region" description="Helical" evidence="5">
    <location>
        <begin position="39"/>
        <end position="64"/>
    </location>
</feature>
<evidence type="ECO:0000259" key="6">
    <source>
        <dbReference type="Pfam" id="PF02656"/>
    </source>
</evidence>
<protein>
    <recommendedName>
        <fullName evidence="6">DUF202 domain-containing protein</fullName>
    </recommendedName>
</protein>
<accession>A0A1M5IAY6</accession>
<evidence type="ECO:0000256" key="2">
    <source>
        <dbReference type="ARBA" id="ARBA00022692"/>
    </source>
</evidence>
<dbReference type="RefSeq" id="WP_073419987.1">
    <property type="nucleotide sequence ID" value="NZ_FQVX01000002.1"/>
</dbReference>
<dbReference type="Pfam" id="PF02656">
    <property type="entry name" value="DUF202"/>
    <property type="match status" value="1"/>
</dbReference>
<dbReference type="GO" id="GO:0012505">
    <property type="term" value="C:endomembrane system"/>
    <property type="evidence" value="ECO:0007669"/>
    <property type="project" value="UniProtKB-SubCell"/>
</dbReference>
<evidence type="ECO:0000313" key="7">
    <source>
        <dbReference type="EMBL" id="SHG24943.1"/>
    </source>
</evidence>
<keyword evidence="3 5" id="KW-1133">Transmembrane helix</keyword>
<dbReference type="Proteomes" id="UP000184471">
    <property type="component" value="Unassembled WGS sequence"/>
</dbReference>
<sequence>MSTVPGPVPDGGLQAERTALAWRRTALAMAVAAVGAGRLAAPVLGALALALAGAGLLQAVAAGAGARRRHREVRASLLTRGDLSGVPGGGLPVAALAAAGVLTGLLALAFVLGPG</sequence>
<evidence type="ECO:0000256" key="1">
    <source>
        <dbReference type="ARBA" id="ARBA00004127"/>
    </source>
</evidence>
<name>A0A1M5IAY6_9ACTN</name>
<evidence type="ECO:0000313" key="8">
    <source>
        <dbReference type="Proteomes" id="UP000184471"/>
    </source>
</evidence>
<proteinExistence type="predicted"/>
<organism evidence="7 8">
    <name type="scientific">Geodermatophilus nigrescens</name>
    <dbReference type="NCBI Taxonomy" id="1070870"/>
    <lineage>
        <taxon>Bacteria</taxon>
        <taxon>Bacillati</taxon>
        <taxon>Actinomycetota</taxon>
        <taxon>Actinomycetes</taxon>
        <taxon>Geodermatophilales</taxon>
        <taxon>Geodermatophilaceae</taxon>
        <taxon>Geodermatophilus</taxon>
    </lineage>
</organism>